<dbReference type="Proteomes" id="UP000316128">
    <property type="component" value="Segment"/>
</dbReference>
<protein>
    <submittedName>
        <fullName evidence="1">Uncharacterized protein</fullName>
    </submittedName>
</protein>
<reference evidence="1 2" key="1">
    <citation type="submission" date="2019-04" db="EMBL/GenBank/DDBJ databases">
        <title>Nine Novel Phages from a Plateau Lake in Southwest China Provide Insights into Aeromonas Phage Diversity.</title>
        <authorList>
            <person name="Xiao W."/>
            <person name="Bai M."/>
            <person name="Wang Y."/>
            <person name="Cui X."/>
        </authorList>
    </citation>
    <scope>NUCLEOTIDE SEQUENCE [LARGE SCALE GENOMIC DNA]</scope>
</reference>
<name>A0A4Y5TX96_9CAUD</name>
<gene>
    <name evidence="1" type="ORF">2L372D_110</name>
</gene>
<organism evidence="1 2">
    <name type="scientific">Aeromonas phage 2L372D</name>
    <dbReference type="NCBI Taxonomy" id="2588097"/>
    <lineage>
        <taxon>Viruses</taxon>
        <taxon>Duplodnaviria</taxon>
        <taxon>Heunggongvirae</taxon>
        <taxon>Uroviricota</taxon>
        <taxon>Caudoviricetes</taxon>
        <taxon>Plateaulakevirus</taxon>
        <taxon>Plateaulakevirus pv2L372D</taxon>
    </lineage>
</organism>
<dbReference type="EMBL" id="MK804893">
    <property type="protein sequence ID" value="QDB74024.1"/>
    <property type="molecule type" value="Genomic_DNA"/>
</dbReference>
<proteinExistence type="predicted"/>
<keyword evidence="2" id="KW-1185">Reference proteome</keyword>
<accession>A0A4Y5TX96</accession>
<evidence type="ECO:0000313" key="2">
    <source>
        <dbReference type="Proteomes" id="UP000316128"/>
    </source>
</evidence>
<evidence type="ECO:0000313" key="1">
    <source>
        <dbReference type="EMBL" id="QDB74024.1"/>
    </source>
</evidence>
<sequence>MFNLFMKIHDYIYKDMVYSVNRDCWFYKEGAKGDYVD</sequence>